<dbReference type="InterPro" id="IPR001747">
    <property type="entry name" value="Vitellogenin_N"/>
</dbReference>
<sequence>MWGGLFVLILFVAAELEFPTSKHFLYHYDGQIMTGLPENGLAQSGLKLRCKVEISGAGPMLRFLKIKDLEVHEFNGVWPEDQFFSSAKLTEVLEKQVAIPIKFEFRGGHVGNIFVPNGVSETVINIYRGILTILQLTIKKTHHSYTLQERGIGGTCHTSYMIQKNKKENHLLITKSKDLNNCEDKAELISGNAYAERCPKCKERNKNSRATIMYSYNVKVTELGSILHEATVNEVHQFTPFKETDGAAVLKARQTLVLVSAKEVVNSMPEINGEYSKQGSLRYHFLSDAIKAPFKVLKKETVDNRRGIGGTCHTSYMIQKNKKENHLLITKSKDLNNCEDKAELISGNAYAERCPKCKEVDTFYTIQ</sequence>
<feature type="signal peptide" evidence="4">
    <location>
        <begin position="1"/>
        <end position="16"/>
    </location>
</feature>
<evidence type="ECO:0000313" key="7">
    <source>
        <dbReference type="Proteomes" id="UP001295444"/>
    </source>
</evidence>
<comment type="caution">
    <text evidence="3">Lacks conserved residue(s) required for the propagation of feature annotation.</text>
</comment>
<evidence type="ECO:0000256" key="1">
    <source>
        <dbReference type="ARBA" id="ARBA00022729"/>
    </source>
</evidence>
<dbReference type="GO" id="GO:0045735">
    <property type="term" value="F:nutrient reservoir activity"/>
    <property type="evidence" value="ECO:0007669"/>
    <property type="project" value="UniProtKB-KW"/>
</dbReference>
<evidence type="ECO:0000256" key="3">
    <source>
        <dbReference type="PROSITE-ProRule" id="PRU00557"/>
    </source>
</evidence>
<dbReference type="EMBL" id="OW240919">
    <property type="protein sequence ID" value="CAH2311113.1"/>
    <property type="molecule type" value="Genomic_DNA"/>
</dbReference>
<feature type="disulfide bond" evidence="3">
    <location>
        <begin position="198"/>
        <end position="201"/>
    </location>
</feature>
<dbReference type="InterPro" id="IPR015819">
    <property type="entry name" value="Lipid_transp_b-sht_shell"/>
</dbReference>
<dbReference type="PANTHER" id="PTHR23345:SF15">
    <property type="entry name" value="VITELLOGENIN 1-RELATED"/>
    <property type="match status" value="1"/>
</dbReference>
<feature type="disulfide bond" evidence="3">
    <location>
        <begin position="156"/>
        <end position="182"/>
    </location>
</feature>
<dbReference type="Pfam" id="PF01347">
    <property type="entry name" value="Vitellogenin_N"/>
    <property type="match status" value="2"/>
</dbReference>
<organism evidence="6 7">
    <name type="scientific">Pelobates cultripes</name>
    <name type="common">Western spadefoot toad</name>
    <dbReference type="NCBI Taxonomy" id="61616"/>
    <lineage>
        <taxon>Eukaryota</taxon>
        <taxon>Metazoa</taxon>
        <taxon>Chordata</taxon>
        <taxon>Craniata</taxon>
        <taxon>Vertebrata</taxon>
        <taxon>Euteleostomi</taxon>
        <taxon>Amphibia</taxon>
        <taxon>Batrachia</taxon>
        <taxon>Anura</taxon>
        <taxon>Pelobatoidea</taxon>
        <taxon>Pelobatidae</taxon>
        <taxon>Pelobates</taxon>
    </lineage>
</organism>
<reference evidence="6" key="1">
    <citation type="submission" date="2022-03" db="EMBL/GenBank/DDBJ databases">
        <authorList>
            <person name="Alioto T."/>
            <person name="Alioto T."/>
            <person name="Gomez Garrido J."/>
        </authorList>
    </citation>
    <scope>NUCLEOTIDE SEQUENCE</scope>
</reference>
<dbReference type="Gene3D" id="2.30.230.10">
    <property type="entry name" value="Lipovitellin, beta-sheet shell regions, chain A"/>
    <property type="match status" value="2"/>
</dbReference>
<dbReference type="InterPro" id="IPR050733">
    <property type="entry name" value="Vitellogenin/Apolipophorin"/>
</dbReference>
<dbReference type="GO" id="GO:0071391">
    <property type="term" value="P:cellular response to estrogen stimulus"/>
    <property type="evidence" value="ECO:0007669"/>
    <property type="project" value="TreeGrafter"/>
</dbReference>
<gene>
    <name evidence="6" type="ORF">PECUL_23A045565</name>
</gene>
<protein>
    <submittedName>
        <fullName evidence="6">Vitellogenin-1-like</fullName>
    </submittedName>
</protein>
<proteinExistence type="predicted"/>
<feature type="chain" id="PRO_5042204918" evidence="4">
    <location>
        <begin position="17"/>
        <end position="367"/>
    </location>
</feature>
<keyword evidence="3" id="KW-1015">Disulfide bond</keyword>
<dbReference type="GO" id="GO:0032355">
    <property type="term" value="P:response to estradiol"/>
    <property type="evidence" value="ECO:0007669"/>
    <property type="project" value="TreeGrafter"/>
</dbReference>
<dbReference type="GO" id="GO:0005319">
    <property type="term" value="F:lipid transporter activity"/>
    <property type="evidence" value="ECO:0007669"/>
    <property type="project" value="InterPro"/>
</dbReference>
<dbReference type="PANTHER" id="PTHR23345">
    <property type="entry name" value="VITELLOGENIN-RELATED"/>
    <property type="match status" value="1"/>
</dbReference>
<evidence type="ECO:0000313" key="6">
    <source>
        <dbReference type="EMBL" id="CAH2311113.1"/>
    </source>
</evidence>
<dbReference type="FunFam" id="2.30.230.10:FF:000002">
    <property type="entry name" value="Vitellogenin 7"/>
    <property type="match status" value="1"/>
</dbReference>
<keyword evidence="7" id="KW-1185">Reference proteome</keyword>
<dbReference type="InterPro" id="IPR015816">
    <property type="entry name" value="Vitellinogen_b-sht_N"/>
</dbReference>
<dbReference type="SUPFAM" id="SSF56968">
    <property type="entry name" value="Lipovitellin-phosvitin complex, beta-sheet shell regions"/>
    <property type="match status" value="2"/>
</dbReference>
<dbReference type="AlphaFoldDB" id="A0AAD1WH74"/>
<dbReference type="Proteomes" id="UP001295444">
    <property type="component" value="Chromosome 08"/>
</dbReference>
<dbReference type="SMART" id="SM00638">
    <property type="entry name" value="LPD_N"/>
    <property type="match status" value="1"/>
</dbReference>
<keyword evidence="2" id="KW-0758">Storage protein</keyword>
<evidence type="ECO:0000256" key="4">
    <source>
        <dbReference type="SAM" id="SignalP"/>
    </source>
</evidence>
<evidence type="ECO:0000256" key="2">
    <source>
        <dbReference type="ARBA" id="ARBA00022761"/>
    </source>
</evidence>
<dbReference type="PROSITE" id="PS51211">
    <property type="entry name" value="VITELLOGENIN"/>
    <property type="match status" value="1"/>
</dbReference>
<keyword evidence="1 4" id="KW-0732">Signal</keyword>
<evidence type="ECO:0000259" key="5">
    <source>
        <dbReference type="PROSITE" id="PS51211"/>
    </source>
</evidence>
<accession>A0AAD1WH74</accession>
<name>A0AAD1WH74_PELCU</name>
<feature type="domain" description="Vitellogenin" evidence="5">
    <location>
        <begin position="18"/>
        <end position="367"/>
    </location>
</feature>